<dbReference type="SUPFAM" id="SSF47090">
    <property type="entry name" value="PGBD-like"/>
    <property type="match status" value="1"/>
</dbReference>
<dbReference type="Pfam" id="PF11860">
    <property type="entry name" value="Muramidase"/>
    <property type="match status" value="1"/>
</dbReference>
<gene>
    <name evidence="3" type="ORF">FM069_09260</name>
</gene>
<accession>A0A553H0J8</accession>
<dbReference type="RefSeq" id="WP_143488013.1">
    <property type="nucleotide sequence ID" value="NZ_VJOY01000005.1"/>
</dbReference>
<dbReference type="InterPro" id="IPR036365">
    <property type="entry name" value="PGBD-like_sf"/>
</dbReference>
<keyword evidence="4" id="KW-1185">Reference proteome</keyword>
<dbReference type="Proteomes" id="UP000315235">
    <property type="component" value="Unassembled WGS sequence"/>
</dbReference>
<evidence type="ECO:0000259" key="2">
    <source>
        <dbReference type="Pfam" id="PF11860"/>
    </source>
</evidence>
<name>A0A553H0J8_9PSED</name>
<evidence type="ECO:0000313" key="4">
    <source>
        <dbReference type="Proteomes" id="UP000315235"/>
    </source>
</evidence>
<reference evidence="3 4" key="1">
    <citation type="submission" date="2019-07" db="EMBL/GenBank/DDBJ databases">
        <title>Pseudomonas mangiferae sp. nov., isolated from bark of mango tree in Thailand.</title>
        <authorList>
            <person name="Srisuk N."/>
            <person name="Anurat P."/>
        </authorList>
    </citation>
    <scope>NUCLEOTIDE SEQUENCE [LARGE SCALE GENOMIC DNA]</scope>
    <source>
        <strain evidence="3 4">DMKU_BBB3-04</strain>
    </source>
</reference>
<dbReference type="InterPro" id="IPR002477">
    <property type="entry name" value="Peptidoglycan-bd-like"/>
</dbReference>
<comment type="caution">
    <text evidence="3">The sequence shown here is derived from an EMBL/GenBank/DDBJ whole genome shotgun (WGS) entry which is preliminary data.</text>
</comment>
<feature type="domain" description="N-acetylmuramidase" evidence="2">
    <location>
        <begin position="88"/>
        <end position="267"/>
    </location>
</feature>
<dbReference type="Pfam" id="PF01471">
    <property type="entry name" value="PG_binding_1"/>
    <property type="match status" value="1"/>
</dbReference>
<evidence type="ECO:0000313" key="3">
    <source>
        <dbReference type="EMBL" id="TRX75270.1"/>
    </source>
</evidence>
<sequence>MILRYGDRGQDVRTLQAHLNRAGAGVAVTGEYDDATEAAVRSVQQRFGLVVDGDAGPKTLSALAGEQTSHLLRQGALREAADRIGVPLAAMQAVNAVESNGAGFLSNGRPTLLFERHVMYERLLMPRPGESRDTRQATVDELVRQYPNIVNPVRGGYVGGTAEHQRLALACQLDGNAGIESASWGLFQIMGYHWQRLGYPNPQAFANAMADSEGHQLDAFVRFIESDTALLKALKGCKWADFARRYNGPAYARNLYDVKLKRSFERFSAAVTHP</sequence>
<proteinExistence type="predicted"/>
<protein>
    <submittedName>
        <fullName evidence="3">DUF3380 domain-containing protein</fullName>
    </submittedName>
</protein>
<dbReference type="Gene3D" id="1.10.101.10">
    <property type="entry name" value="PGBD-like superfamily/PGBD"/>
    <property type="match status" value="1"/>
</dbReference>
<dbReference type="InterPro" id="IPR036366">
    <property type="entry name" value="PGBDSf"/>
</dbReference>
<dbReference type="OrthoDB" id="1523598at2"/>
<dbReference type="AlphaFoldDB" id="A0A553H0J8"/>
<evidence type="ECO:0000259" key="1">
    <source>
        <dbReference type="Pfam" id="PF01471"/>
    </source>
</evidence>
<dbReference type="EMBL" id="VJOY01000005">
    <property type="protein sequence ID" value="TRX75270.1"/>
    <property type="molecule type" value="Genomic_DNA"/>
</dbReference>
<organism evidence="3 4">
    <name type="scientific">Pseudomonas mangiferae</name>
    <dbReference type="NCBI Taxonomy" id="2593654"/>
    <lineage>
        <taxon>Bacteria</taxon>
        <taxon>Pseudomonadati</taxon>
        <taxon>Pseudomonadota</taxon>
        <taxon>Gammaproteobacteria</taxon>
        <taxon>Pseudomonadales</taxon>
        <taxon>Pseudomonadaceae</taxon>
        <taxon>Pseudomonas</taxon>
    </lineage>
</organism>
<feature type="domain" description="Peptidoglycan binding-like" evidence="1">
    <location>
        <begin position="8"/>
        <end position="63"/>
    </location>
</feature>
<dbReference type="InterPro" id="IPR024408">
    <property type="entry name" value="Muramidase"/>
</dbReference>